<gene>
    <name evidence="1" type="ORF">MFIFM68171_01766</name>
</gene>
<name>A0ABQ0G1C3_9PEZI</name>
<organism evidence="1 2">
    <name type="scientific">Madurella fahalii</name>
    <dbReference type="NCBI Taxonomy" id="1157608"/>
    <lineage>
        <taxon>Eukaryota</taxon>
        <taxon>Fungi</taxon>
        <taxon>Dikarya</taxon>
        <taxon>Ascomycota</taxon>
        <taxon>Pezizomycotina</taxon>
        <taxon>Sordariomycetes</taxon>
        <taxon>Sordariomycetidae</taxon>
        <taxon>Sordariales</taxon>
        <taxon>Sordariales incertae sedis</taxon>
        <taxon>Madurella</taxon>
    </lineage>
</organism>
<sequence>MSVPDQNTNSPPYEPSITDVLVVKAMLSKALALPTELADIITDLAEYWPHTTAELPYDASTGMVARHGEEENVFLLRSAPLGLRNWRRSRITPGSTRIDRKPLKPRPAGDEFMAEDFQRLVRSPVHLLARPCRRIIFTIRSRDQGWGGLHADRGTYHGSWTWFEVGLERWCKTGPTESEAMEQQTERHQLPSLMLDDLSTVLPEVEWDQDKQEHVFNHPLLPREDTKIQCNAAATSEARTHRVVWSYDDNIDPDRDGEAADRLVEEGRGKATADGKFVRELKLGDVVTVWAKARFPGWVNYVESVKLEVYFAV</sequence>
<dbReference type="GeneID" id="98172511"/>
<keyword evidence="2" id="KW-1185">Reference proteome</keyword>
<comment type="caution">
    <text evidence="1">The sequence shown here is derived from an EMBL/GenBank/DDBJ whole genome shotgun (WGS) entry which is preliminary data.</text>
</comment>
<evidence type="ECO:0000313" key="2">
    <source>
        <dbReference type="Proteomes" id="UP001628179"/>
    </source>
</evidence>
<proteinExistence type="predicted"/>
<accession>A0ABQ0G1C3</accession>
<dbReference type="EMBL" id="BAAFSV010000001">
    <property type="protein sequence ID" value="GAB1311556.1"/>
    <property type="molecule type" value="Genomic_DNA"/>
</dbReference>
<protein>
    <submittedName>
        <fullName evidence="1">Uncharacterized protein</fullName>
    </submittedName>
</protein>
<evidence type="ECO:0000313" key="1">
    <source>
        <dbReference type="EMBL" id="GAB1311556.1"/>
    </source>
</evidence>
<dbReference type="Proteomes" id="UP001628179">
    <property type="component" value="Unassembled WGS sequence"/>
</dbReference>
<dbReference type="RefSeq" id="XP_070913289.1">
    <property type="nucleotide sequence ID" value="XM_071057188.1"/>
</dbReference>
<reference evidence="1 2" key="1">
    <citation type="submission" date="2024-09" db="EMBL/GenBank/DDBJ databases">
        <title>Itraconazole resistance in Madurella fahalii resulting from another homologue of gene encoding cytochrome P450 14-alpha sterol demethylase (CYP51).</title>
        <authorList>
            <person name="Yoshioka I."/>
            <person name="Fahal A.H."/>
            <person name="Kaneko S."/>
            <person name="Yaguchi T."/>
        </authorList>
    </citation>
    <scope>NUCLEOTIDE SEQUENCE [LARGE SCALE GENOMIC DNA]</scope>
    <source>
        <strain evidence="1 2">IFM 68171</strain>
    </source>
</reference>